<evidence type="ECO:0000313" key="2">
    <source>
        <dbReference type="EMBL" id="KTB42403.1"/>
    </source>
</evidence>
<evidence type="ECO:0000256" key="1">
    <source>
        <dbReference type="SAM" id="Coils"/>
    </source>
</evidence>
<evidence type="ECO:0000313" key="3">
    <source>
        <dbReference type="Proteomes" id="UP000054988"/>
    </source>
</evidence>
<dbReference type="AlphaFoldDB" id="A0A0W0G1I0"/>
<dbReference type="Proteomes" id="UP000054988">
    <property type="component" value="Unassembled WGS sequence"/>
</dbReference>
<dbReference type="EMBL" id="LATX01001335">
    <property type="protein sequence ID" value="KTB42403.1"/>
    <property type="molecule type" value="Genomic_DNA"/>
</dbReference>
<protein>
    <submittedName>
        <fullName evidence="2">Uncharacterized protein</fullName>
    </submittedName>
</protein>
<keyword evidence="1" id="KW-0175">Coiled coil</keyword>
<reference evidence="2 3" key="1">
    <citation type="submission" date="2015-12" db="EMBL/GenBank/DDBJ databases">
        <title>Draft genome sequence of Moniliophthora roreri, the causal agent of frosty pod rot of cacao.</title>
        <authorList>
            <person name="Aime M.C."/>
            <person name="Diaz-Valderrama J.R."/>
            <person name="Kijpornyongpan T."/>
            <person name="Phillips-Mora W."/>
        </authorList>
    </citation>
    <scope>NUCLEOTIDE SEQUENCE [LARGE SCALE GENOMIC DNA]</scope>
    <source>
        <strain evidence="2 3">MCA 2952</strain>
    </source>
</reference>
<feature type="coiled-coil region" evidence="1">
    <location>
        <begin position="169"/>
        <end position="203"/>
    </location>
</feature>
<organism evidence="2 3">
    <name type="scientific">Moniliophthora roreri</name>
    <name type="common">Frosty pod rot fungus</name>
    <name type="synonym">Monilia roreri</name>
    <dbReference type="NCBI Taxonomy" id="221103"/>
    <lineage>
        <taxon>Eukaryota</taxon>
        <taxon>Fungi</taxon>
        <taxon>Dikarya</taxon>
        <taxon>Basidiomycota</taxon>
        <taxon>Agaricomycotina</taxon>
        <taxon>Agaricomycetes</taxon>
        <taxon>Agaricomycetidae</taxon>
        <taxon>Agaricales</taxon>
        <taxon>Marasmiineae</taxon>
        <taxon>Marasmiaceae</taxon>
        <taxon>Moniliophthora</taxon>
    </lineage>
</organism>
<accession>A0A0W0G1I0</accession>
<name>A0A0W0G1I0_MONRR</name>
<gene>
    <name evidence="2" type="ORF">WG66_4978</name>
</gene>
<proteinExistence type="predicted"/>
<comment type="caution">
    <text evidence="2">The sequence shown here is derived from an EMBL/GenBank/DDBJ whole genome shotgun (WGS) entry which is preliminary data.</text>
</comment>
<sequence length="263" mass="30187">MLGELKQAYLTLKKALDRTQKISDLTVPLPPPILKTLTTYAPTSGQMDTRLALFALAIESLYQCELENAIWGSAELNKSIPWIYIIIFSSHWKIRGNQCPDALQAVSDSRADAVEGNMDHIHATPEWENPPQYSNLIPVPCPKTEVRDDLALVNLERLVEWKHEYWGRKGKYELTRKEYLEQLNKLKEEQTKAFQALNQSQRARSKFSGSKHSIISNLPSLAETLEEKPNLEAEDDWSLVKRWKTSFQENKPLAGRSIKSRQR</sequence>